<feature type="compositionally biased region" description="Basic and acidic residues" evidence="1">
    <location>
        <begin position="2295"/>
        <end position="2348"/>
    </location>
</feature>
<evidence type="ECO:0000313" key="2">
    <source>
        <dbReference type="EMBL" id="CEL72749.1"/>
    </source>
</evidence>
<organism evidence="2">
    <name type="scientific">Toxoplasma gondii (strain ATCC 50861 / VEG)</name>
    <dbReference type="NCBI Taxonomy" id="432359"/>
    <lineage>
        <taxon>Eukaryota</taxon>
        <taxon>Sar</taxon>
        <taxon>Alveolata</taxon>
        <taxon>Apicomplexa</taxon>
        <taxon>Conoidasida</taxon>
        <taxon>Coccidia</taxon>
        <taxon>Eucoccidiorida</taxon>
        <taxon>Eimeriorina</taxon>
        <taxon>Sarcocystidae</taxon>
        <taxon>Toxoplasma</taxon>
    </lineage>
</organism>
<feature type="region of interest" description="Disordered" evidence="1">
    <location>
        <begin position="2295"/>
        <end position="2351"/>
    </location>
</feature>
<feature type="region of interest" description="Disordered" evidence="1">
    <location>
        <begin position="1957"/>
        <end position="1982"/>
    </location>
</feature>
<accession>A0A0F7URX0</accession>
<feature type="region of interest" description="Disordered" evidence="1">
    <location>
        <begin position="2724"/>
        <end position="2776"/>
    </location>
</feature>
<feature type="region of interest" description="Disordered" evidence="1">
    <location>
        <begin position="501"/>
        <end position="560"/>
    </location>
</feature>
<feature type="compositionally biased region" description="Basic and acidic residues" evidence="1">
    <location>
        <begin position="1010"/>
        <end position="1023"/>
    </location>
</feature>
<protein>
    <submittedName>
        <fullName evidence="2">Uncharacterized protein</fullName>
    </submittedName>
</protein>
<feature type="compositionally biased region" description="Low complexity" evidence="1">
    <location>
        <begin position="2754"/>
        <end position="2771"/>
    </location>
</feature>
<feature type="compositionally biased region" description="Basic and acidic residues" evidence="1">
    <location>
        <begin position="3101"/>
        <end position="3113"/>
    </location>
</feature>
<feature type="region of interest" description="Disordered" evidence="1">
    <location>
        <begin position="2128"/>
        <end position="2159"/>
    </location>
</feature>
<feature type="compositionally biased region" description="Basic and acidic residues" evidence="1">
    <location>
        <begin position="1703"/>
        <end position="1724"/>
    </location>
</feature>
<feature type="region of interest" description="Disordered" evidence="1">
    <location>
        <begin position="1002"/>
        <end position="1023"/>
    </location>
</feature>
<feature type="compositionally biased region" description="Basic and acidic residues" evidence="1">
    <location>
        <begin position="2861"/>
        <end position="2879"/>
    </location>
</feature>
<feature type="region of interest" description="Disordered" evidence="1">
    <location>
        <begin position="2609"/>
        <end position="2629"/>
    </location>
</feature>
<feature type="compositionally biased region" description="Low complexity" evidence="1">
    <location>
        <begin position="176"/>
        <end position="195"/>
    </location>
</feature>
<feature type="compositionally biased region" description="Low complexity" evidence="1">
    <location>
        <begin position="1746"/>
        <end position="1755"/>
    </location>
</feature>
<proteinExistence type="predicted"/>
<feature type="region of interest" description="Disordered" evidence="1">
    <location>
        <begin position="3085"/>
        <end position="3148"/>
    </location>
</feature>
<reference evidence="2" key="1">
    <citation type="journal article" date="2015" name="PLoS ONE">
        <title>Comprehensive Evaluation of Toxoplasma gondii VEG and Neospora caninum LIV Genomes with Tachyzoite Stage Transcriptome and Proteome Defines Novel Transcript Features.</title>
        <authorList>
            <person name="Ramaprasad A."/>
            <person name="Mourier T."/>
            <person name="Naeem R."/>
            <person name="Malas T.B."/>
            <person name="Moussa E."/>
            <person name="Panigrahi A."/>
            <person name="Vermont S.J."/>
            <person name="Otto T.D."/>
            <person name="Wastling J."/>
            <person name="Pain A."/>
        </authorList>
    </citation>
    <scope>NUCLEOTIDE SEQUENCE</scope>
    <source>
        <strain evidence="2">VEG</strain>
    </source>
</reference>
<evidence type="ECO:0000256" key="1">
    <source>
        <dbReference type="SAM" id="MobiDB-lite"/>
    </source>
</evidence>
<feature type="compositionally biased region" description="Low complexity" evidence="1">
    <location>
        <begin position="2140"/>
        <end position="2159"/>
    </location>
</feature>
<feature type="region of interest" description="Disordered" evidence="1">
    <location>
        <begin position="1676"/>
        <end position="1756"/>
    </location>
</feature>
<feature type="region of interest" description="Disordered" evidence="1">
    <location>
        <begin position="2970"/>
        <end position="3001"/>
    </location>
</feature>
<feature type="region of interest" description="Disordered" evidence="1">
    <location>
        <begin position="419"/>
        <end position="441"/>
    </location>
</feature>
<name>A0A0F7URX0_TOXGV</name>
<dbReference type="PANTHER" id="PTHR24216">
    <property type="entry name" value="PAXILLIN-RELATED"/>
    <property type="match status" value="1"/>
</dbReference>
<dbReference type="EMBL" id="LN714494">
    <property type="protein sequence ID" value="CEL72749.1"/>
    <property type="molecule type" value="Genomic_DNA"/>
</dbReference>
<feature type="compositionally biased region" description="Polar residues" evidence="1">
    <location>
        <begin position="2726"/>
        <end position="2753"/>
    </location>
</feature>
<feature type="region of interest" description="Disordered" evidence="1">
    <location>
        <begin position="1215"/>
        <end position="1253"/>
    </location>
</feature>
<feature type="compositionally biased region" description="Basic and acidic residues" evidence="1">
    <location>
        <begin position="1971"/>
        <end position="1982"/>
    </location>
</feature>
<dbReference type="PANTHER" id="PTHR24216:SF65">
    <property type="entry name" value="PAXILLIN-LIKE PROTEIN 1"/>
    <property type="match status" value="1"/>
</dbReference>
<feature type="region of interest" description="Disordered" evidence="1">
    <location>
        <begin position="2837"/>
        <end position="2911"/>
    </location>
</feature>
<feature type="region of interest" description="Disordered" evidence="1">
    <location>
        <begin position="176"/>
        <end position="208"/>
    </location>
</feature>
<feature type="region of interest" description="Disordered" evidence="1">
    <location>
        <begin position="110"/>
        <end position="158"/>
    </location>
</feature>
<sequence length="3148" mass="337078">MASRSHAAYWGQVARVRMKAERRGQAKTHTPLFSKNSADLCPETFSGACALHKNVCKDDGILEFLGTEAIRESASVLGGSPSLGGTWALSSPPPSPVSVTSSFFVGRSPFSSSSASSAVSRSRLTSRSSSSLPSPPSSSESPSESRSTPLSESLSGSSASPAVACVSSVSSRCGEGAPLLSRSPSRSLRLASQLQTSRPPHRRLSADCNLSGLQDGSREGDAGIEETVSGAFAASRLPPSWTYDCEDRLSETHTLAADLGGVLRDLYRLRASIFARASCAVRHRCGSGPSQREAIFCCLLHHSQELTSLLRRLRSELLKSRDFFAASTAASCSPLDLPHPRPLAYDASPLDSYGPHRLVSPSSSFSSSSSLSSLSPATMSFSSALSPSSSSLSPVSSPLEPSSRFPSSFESFESFPEASCRSPASLDTPDLQGTRGYEASANSPFRPRQLWSFLGRVGSILTTLGKSLPLPPSVDLGKPRVAPTEFEEHLGRLLSSISHVLPAVERSPQDGTQRTDSSSEKKANALGSRETPQLASERFPSRLRQKATAREKEESLSLHAGRAEPQISGVSKIDLSACPLTQDLQNLLHAYAFAATAALATAATLPARDAADEWIIASLHSAAWCLRLFPCFPPASASPAGGAPFACSGGWSGGGVSRSSLPLFLASSLSSAVQSFASTAQENLPALAAAAQTRIHRLREAALLDLVWSVTSLKEVLCMHGGAGIAFESQAGLAAPSGETFDSWESARRFPDQAEEAVVTPMFRGGASPYVEKAISPEPAFSPDVFMEAIAERTADISEGRSHALPVALLRAACIFSSFPPSLFVRFSRMILNLGWDAHPSEPVLSESTPSSGSSLASTYPVSSSCSPSSSVSASSSSAASAAHVSSSLPSVSVSPVSPMPSRAAPLTGCRVSPTRHADVQETFLAASSPAALSALLWAYARFLTSSSFTRETSESSPNALRNHSSRLHRAAFYAVLEHAFESLRRQPGWACEAGVSPQLPASRFHGKRRGQELETGGRDKARTGKEAWENRSICTSCWAASRVLEVTPVSEHANRLLTLAFLQESLRFCLRPASEERLSASVAWVPGGSFSLLGGPFLDLMNLLEASYRCRVLSLPLLDFVVAGLARKEAASMSVRTHPEPKYLSVGEENGKPKRDGFTSREVWAGVALFVMLARLSTFASEQLMEAVARQGSWPGCTQSTSGLGPAVAAAIAGRQPVSSNASRESSRGGWRAAPSTAGETDENTSKEHKRSGEMSLFAGHPNAAALSGSRPADALCFQGKTAFPGTPDDAETAERAVAKLAEGRRVLVCTLSRHFHEVRDSEVSNLLWALVMTLRSGEAKDGFAVPKGNETSRQVLAFDREDGRGPCTALEGDETPGAHRVNAQAGRPGALGLLPDKSDEGKLLEQILARMHAPTFTCPPAHISRVAWALTRPELVEFVEKEGIPQPIVSEILDKLLARVLTARPAGARRMRERERRTGPHRVAGTGRLAETPNEAWVPGPLVSLLGVERLCTILVSYPSFQRSNENVKNRFVGAALDELFDLFSAIEACPGIAKAPLTSAKSCQASPQGSGLQGRVSGPSNSPVALSRLIDEALKMETLAGVVWALNVLNRRHSLLVALVTDHVTSRLLQHSRCQWGDAAGDEETGSGSVNEKTRSAPIHMAEEVENAISLAKAGGPSVGAPSEPQCGGVSASHLQGDGSGKDRETLQRQGREPLGGERDTAAAGEDGANYADNSASLPTGVSPISSPSSSPTTLARFPRLLMTFLTACSKLRCELPTSFFDACSRYMAGLTAFVVEEVSLHADASLGSLPTGPSASSSSLPVEGACCNSEKREQLLPTSVREAIKTKDVCAALKAQEIMAKAGWPLWTCANLLSAWTACGCRDARLLQPFTRLLSLALLGKADLCAEIEGPKCGAPGDGQRRAGDETTPLGVDVACLPPRAASVVSVGVRESSLRPGGASRVSPKQVESESERYKREHEAGAPVPAILSSLVPDVQRSVPMLLASFARAGYTEGNPLFPVLLTSAAALTGKALVAANLWNEGPAGDQGDIRSVLLELAEGEKRLAPSHCLSSSWNTSVYTSFLDFVLHHDLLKNSSRLLSSSHNLSACAPSPFHLVSVPSRLPAPVSESPHHSRGPSALFPPHSLSPPALSSSSRSGPYVSSVPVSAESSETPGVPPSLDAVEAACVSVATSLGISPRVLEVWRFLGPLSTLPVQSALQRRASLALHAVLDLEQVEAFEEVLLPPPLSAFVDLLLVHKASQRALAIEVDGPSHFLSWTRHTGVIVENREAARELGERRNRRREGVRPDGAGRDQDTDNSGEEHSAEQAVAKRVDQRQGQREESRVLLSSSCEGRLQNMVHTESVNSDGYTVAFDAPEWTTEEIYNGAHGDIVVPVGFTCDGKTRQKRLRLECAGLACLHLPFYRLPPWQSMESVAAFLRSALPPQWLRTDLSLELFKEDRELEGTALQCADAPAEPRKHQMKLGTVGEDSPLWRKQGGKSFRLDSQVNPHFAVDRKTERADMGVEAGQARRAGVALEGDAWRAGEERGFSPSLRVGERRGKEIHCSRVPLSTGQRPVRRPRETAIFQGLATPSRSRFFCTSGNQRGESVAAPQDDGATPINGGENASGCMPRPWWLCGEAKSRGGGPQGFGVRGDELDPGPRLTYFEDAEDARENDGEECTGEPSEGDVLRDLTREQKAFLLQQAVRSFVSPMEEKRAKLASVSSEAPRNESDTAPLSTVAENNSAVEDSTSQQPSASASLSLPEASQDSRVDASVLPRALGLQKKLESSVSRPHRLPIHVQWLHALATERQVHLERLGYSQPQLRLCMHRGNKERKSTSGDVAQDNEPPKSCPGAKRTEPRDGAERLGELDERPGGVTFDTAARRSPFGDKTESSRPVGDSFSDVSSEASSALSPSFLLLTHKPMIYVVLSLTDPRLWFLAACPPNQAPAFHFLHLLDSASEPAAFSRSASPSNEKPSPARQRKSRAGTSGGAPHFVPDGRFAGVLAGQTLHAGRFGHRRVSEILVRWKKERLDNAEQNFLLYPLEVLPCHHRRVPFQPIAEDRLRVWQQLLTQVQFQDDHAQTRDDFPSAAQHEGVAEQRNSQEKSLRARLLLPPPRQPQVWELEDEEGRTSPSVETERVSL</sequence>
<gene>
    <name evidence="2" type="ORF">BN1205_087385</name>
</gene>